<protein>
    <submittedName>
        <fullName evidence="1">DNA repair protein rad2</fullName>
    </submittedName>
</protein>
<dbReference type="EMBL" id="JANBPG010000423">
    <property type="protein sequence ID" value="KAJ1896641.1"/>
    <property type="molecule type" value="Genomic_DNA"/>
</dbReference>
<feature type="non-terminal residue" evidence="1">
    <location>
        <position position="964"/>
    </location>
</feature>
<comment type="caution">
    <text evidence="1">The sequence shown here is derived from an EMBL/GenBank/DDBJ whole genome shotgun (WGS) entry which is preliminary data.</text>
</comment>
<dbReference type="Proteomes" id="UP001150581">
    <property type="component" value="Unassembled WGS sequence"/>
</dbReference>
<proteinExistence type="predicted"/>
<evidence type="ECO:0000313" key="2">
    <source>
        <dbReference type="Proteomes" id="UP001150581"/>
    </source>
</evidence>
<name>A0ACC1IJK0_9FUNG</name>
<evidence type="ECO:0000313" key="1">
    <source>
        <dbReference type="EMBL" id="KAJ1896641.1"/>
    </source>
</evidence>
<keyword evidence="2" id="KW-1185">Reference proteome</keyword>
<sequence length="964" mass="105277">MCKTKETLCHDAHYDCQVQNQDQRPAIRPNLKVYHCPYCPEYFALDVYQIDHHIPNIMGVKGLWTLLEPAARPVRLETLSHKRLAIDASIWLYQLLKAMKDDEGNPLDDAHILGFYRRICKLLYYDIRPVFVFDGTAPELKRITIGERREVREARGQDAKRAARLLLQAQIKLHAISGGSAAAAAALGTNASAHTSADNNKTAGPMTPSPEKKRKRDEYELPPMHEDVLSTRTANERDLRMAHPEDLQQLVDLATRYPDTFGSNLGDIDIDIDSAEFQALSAEDQHDIIVALKVRSRQTSHDRLQRMLGSSGNALDFSKQQIELLVKRNTLTQQWLQVTGNAHRATGAAVGGGGKVARGRVIGERSREYVLIKGDDPAGGWTLKMGGGGQSGGPEPGDRRNPIAVVDSSSSSSIDGGSDESDDELFEDVSLARIGGQLALRTASPYADARSGADRDIRQDALEHELVSDAQPLLQLTQQQQHYQLQQSIIAKHSHVAGVQAPGEFGPEPVDLDALSSDESDSFIYTNTNSDIHEIGSSSPSPSSEYNNNQGQGQGQGHDHDHDHDTYMQEAEQHAQEAAMRDSEHKQQRSIMELTAAEFLDKWSRLVTPEMYGFDPSIYERMRYWFHDEALESLGNVVWSTNRQLEKQPEIDNEWMAEMAMNGRSCVVFGDRGGLEFVRARVACLSLLSGFLGCALQWRRLRGGEYRSAGECDGRRIGMRGLGDGANGANGANGAARESIFGQAKETGGGGLGMGLLMSSSMLLPPQPQPQPATGSGDAILGEEFSEPREPEEDVAKAHRETIFRKAQLLAGHAGTGVRPGIQATGSSSARGSQDANKVQHIDSDAGYISDDDDERSDISDDFINVEAAHGASAADDAGPAAATEADAPENNDGEDEDSGDDDRDAGLDVGEAEQNEYALFIEKLRGPANGSTNRGASYEAMRSELEGEMQSLRARVRNSTRDA</sequence>
<organism evidence="1 2">
    <name type="scientific">Kickxella alabastrina</name>
    <dbReference type="NCBI Taxonomy" id="61397"/>
    <lineage>
        <taxon>Eukaryota</taxon>
        <taxon>Fungi</taxon>
        <taxon>Fungi incertae sedis</taxon>
        <taxon>Zoopagomycota</taxon>
        <taxon>Kickxellomycotina</taxon>
        <taxon>Kickxellomycetes</taxon>
        <taxon>Kickxellales</taxon>
        <taxon>Kickxellaceae</taxon>
        <taxon>Kickxella</taxon>
    </lineage>
</organism>
<accession>A0ACC1IJK0</accession>
<reference evidence="1" key="1">
    <citation type="submission" date="2022-07" db="EMBL/GenBank/DDBJ databases">
        <title>Phylogenomic reconstructions and comparative analyses of Kickxellomycotina fungi.</title>
        <authorList>
            <person name="Reynolds N.K."/>
            <person name="Stajich J.E."/>
            <person name="Barry K."/>
            <person name="Grigoriev I.V."/>
            <person name="Crous P."/>
            <person name="Smith M.E."/>
        </authorList>
    </citation>
    <scope>NUCLEOTIDE SEQUENCE</scope>
    <source>
        <strain evidence="1">Benny 63K</strain>
    </source>
</reference>
<gene>
    <name evidence="1" type="primary">RAD2_1</name>
    <name evidence="1" type="ORF">LPJ66_003865</name>
</gene>